<dbReference type="EMBL" id="GBXM01089457">
    <property type="protein sequence ID" value="JAH19120.1"/>
    <property type="molecule type" value="Transcribed_RNA"/>
</dbReference>
<name>A0A0E9QS64_ANGAN</name>
<reference evidence="1" key="2">
    <citation type="journal article" date="2015" name="Fish Shellfish Immunol.">
        <title>Early steps in the European eel (Anguilla anguilla)-Vibrio vulnificus interaction in the gills: Role of the RtxA13 toxin.</title>
        <authorList>
            <person name="Callol A."/>
            <person name="Pajuelo D."/>
            <person name="Ebbesson L."/>
            <person name="Teles M."/>
            <person name="MacKenzie S."/>
            <person name="Amaro C."/>
        </authorList>
    </citation>
    <scope>NUCLEOTIDE SEQUENCE</scope>
</reference>
<proteinExistence type="predicted"/>
<protein>
    <submittedName>
        <fullName evidence="1">Uncharacterized protein</fullName>
    </submittedName>
</protein>
<dbReference type="AlphaFoldDB" id="A0A0E9QS64"/>
<sequence>MVMSGPFRTVAVLLTRCFVMAACDVF</sequence>
<reference evidence="1" key="1">
    <citation type="submission" date="2014-11" db="EMBL/GenBank/DDBJ databases">
        <authorList>
            <person name="Amaro Gonzalez C."/>
        </authorList>
    </citation>
    <scope>NUCLEOTIDE SEQUENCE</scope>
</reference>
<organism evidence="1">
    <name type="scientific">Anguilla anguilla</name>
    <name type="common">European freshwater eel</name>
    <name type="synonym">Muraena anguilla</name>
    <dbReference type="NCBI Taxonomy" id="7936"/>
    <lineage>
        <taxon>Eukaryota</taxon>
        <taxon>Metazoa</taxon>
        <taxon>Chordata</taxon>
        <taxon>Craniata</taxon>
        <taxon>Vertebrata</taxon>
        <taxon>Euteleostomi</taxon>
        <taxon>Actinopterygii</taxon>
        <taxon>Neopterygii</taxon>
        <taxon>Teleostei</taxon>
        <taxon>Anguilliformes</taxon>
        <taxon>Anguillidae</taxon>
        <taxon>Anguilla</taxon>
    </lineage>
</organism>
<accession>A0A0E9QS64</accession>
<evidence type="ECO:0000313" key="1">
    <source>
        <dbReference type="EMBL" id="JAH19120.1"/>
    </source>
</evidence>